<dbReference type="RefSeq" id="WP_265962708.1">
    <property type="nucleotide sequence ID" value="NZ_JAPEVI010000003.1"/>
</dbReference>
<evidence type="ECO:0008006" key="4">
    <source>
        <dbReference type="Google" id="ProtNLM"/>
    </source>
</evidence>
<name>A0ABT3R243_9HYPH</name>
<feature type="transmembrane region" description="Helical" evidence="1">
    <location>
        <begin position="84"/>
        <end position="105"/>
    </location>
</feature>
<sequence length="162" mass="17555">MTILISTLATVCFSFACGIFLTLSYIEKPVWPMMRDPMTSRISDDVARTIHATLNRLIRLLPPTMMITMGAGLVFLLLQAWQRGFAWVTLIVLAVLVVGLGYILSQLFSRIDAVKNYPADGDISVVRDGLGKLAAIHHVGLLTAATIVVLQLALIFATAVAG</sequence>
<dbReference type="EMBL" id="JAPEVI010000003">
    <property type="protein sequence ID" value="MCX2723037.1"/>
    <property type="molecule type" value="Genomic_DNA"/>
</dbReference>
<evidence type="ECO:0000256" key="1">
    <source>
        <dbReference type="SAM" id="Phobius"/>
    </source>
</evidence>
<reference evidence="2 3" key="1">
    <citation type="journal article" date="2016" name="Int. J. Syst. Evol. Microbiol.">
        <title>Labrenzia salina sp. nov., isolated from the rhizosphere of the halophyte Arthrocnemum macrostachyum.</title>
        <authorList>
            <person name="Camacho M."/>
            <person name="Redondo-Gomez S."/>
            <person name="Rodriguez-Llorente I."/>
            <person name="Rohde M."/>
            <person name="Sproer C."/>
            <person name="Schumann P."/>
            <person name="Klenk H.P."/>
            <person name="Montero-Calasanz M.D.C."/>
        </authorList>
    </citation>
    <scope>NUCLEOTIDE SEQUENCE [LARGE SCALE GENOMIC DNA]</scope>
    <source>
        <strain evidence="2 3">DSM 29163</strain>
    </source>
</reference>
<protein>
    <recommendedName>
        <fullName evidence="4">Integral membrane protein DUF2269</fullName>
    </recommendedName>
</protein>
<evidence type="ECO:0000313" key="3">
    <source>
        <dbReference type="Proteomes" id="UP001300261"/>
    </source>
</evidence>
<comment type="caution">
    <text evidence="2">The sequence shown here is derived from an EMBL/GenBank/DDBJ whole genome shotgun (WGS) entry which is preliminary data.</text>
</comment>
<accession>A0ABT3R243</accession>
<keyword evidence="3" id="KW-1185">Reference proteome</keyword>
<dbReference type="Proteomes" id="UP001300261">
    <property type="component" value="Unassembled WGS sequence"/>
</dbReference>
<gene>
    <name evidence="2" type="ORF">ON753_11735</name>
</gene>
<organism evidence="2 3">
    <name type="scientific">Roseibium salinum</name>
    <dbReference type="NCBI Taxonomy" id="1604349"/>
    <lineage>
        <taxon>Bacteria</taxon>
        <taxon>Pseudomonadati</taxon>
        <taxon>Pseudomonadota</taxon>
        <taxon>Alphaproteobacteria</taxon>
        <taxon>Hyphomicrobiales</taxon>
        <taxon>Stappiaceae</taxon>
        <taxon>Roseibium</taxon>
    </lineage>
</organism>
<keyword evidence="1" id="KW-1133">Transmembrane helix</keyword>
<proteinExistence type="predicted"/>
<feature type="transmembrane region" description="Helical" evidence="1">
    <location>
        <begin position="139"/>
        <end position="161"/>
    </location>
</feature>
<evidence type="ECO:0000313" key="2">
    <source>
        <dbReference type="EMBL" id="MCX2723037.1"/>
    </source>
</evidence>
<keyword evidence="1" id="KW-0472">Membrane</keyword>
<feature type="transmembrane region" description="Helical" evidence="1">
    <location>
        <begin position="6"/>
        <end position="26"/>
    </location>
</feature>
<feature type="transmembrane region" description="Helical" evidence="1">
    <location>
        <begin position="57"/>
        <end position="78"/>
    </location>
</feature>
<keyword evidence="1" id="KW-0812">Transmembrane</keyword>